<evidence type="ECO:0008006" key="2">
    <source>
        <dbReference type="Google" id="ProtNLM"/>
    </source>
</evidence>
<feature type="non-terminal residue" evidence="1">
    <location>
        <position position="1"/>
    </location>
</feature>
<gene>
    <name evidence="1" type="ORF">S03H2_21173</name>
</gene>
<accession>X1GDM3</accession>
<dbReference type="EMBL" id="BARU01011243">
    <property type="protein sequence ID" value="GAH42920.1"/>
    <property type="molecule type" value="Genomic_DNA"/>
</dbReference>
<comment type="caution">
    <text evidence="1">The sequence shown here is derived from an EMBL/GenBank/DDBJ whole genome shotgun (WGS) entry which is preliminary data.</text>
</comment>
<name>X1GDM3_9ZZZZ</name>
<sequence length="44" mass="4873">RIAVMFEGQFMGILSFKEAELEEIGLMMAGSKRVPLESEDVPEG</sequence>
<dbReference type="AlphaFoldDB" id="X1GDM3"/>
<organism evidence="1">
    <name type="scientific">marine sediment metagenome</name>
    <dbReference type="NCBI Taxonomy" id="412755"/>
    <lineage>
        <taxon>unclassified sequences</taxon>
        <taxon>metagenomes</taxon>
        <taxon>ecological metagenomes</taxon>
    </lineage>
</organism>
<proteinExistence type="predicted"/>
<protein>
    <recommendedName>
        <fullName evidence="2">ABC transporter ATP-binding protein</fullName>
    </recommendedName>
</protein>
<evidence type="ECO:0000313" key="1">
    <source>
        <dbReference type="EMBL" id="GAH42920.1"/>
    </source>
</evidence>
<reference evidence="1" key="1">
    <citation type="journal article" date="2014" name="Front. Microbiol.">
        <title>High frequency of phylogenetically diverse reductive dehalogenase-homologous genes in deep subseafloor sedimentary metagenomes.</title>
        <authorList>
            <person name="Kawai M."/>
            <person name="Futagami T."/>
            <person name="Toyoda A."/>
            <person name="Takaki Y."/>
            <person name="Nishi S."/>
            <person name="Hori S."/>
            <person name="Arai W."/>
            <person name="Tsubouchi T."/>
            <person name="Morono Y."/>
            <person name="Uchiyama I."/>
            <person name="Ito T."/>
            <person name="Fujiyama A."/>
            <person name="Inagaki F."/>
            <person name="Takami H."/>
        </authorList>
    </citation>
    <scope>NUCLEOTIDE SEQUENCE</scope>
    <source>
        <strain evidence="1">Expedition CK06-06</strain>
    </source>
</reference>